<evidence type="ECO:0000313" key="5">
    <source>
        <dbReference type="EMBL" id="REI43264.1"/>
    </source>
</evidence>
<dbReference type="PANTHER" id="PTHR42781:SF4">
    <property type="entry name" value="SPERMIDINE_PUTRESCINE IMPORT ATP-BINDING PROTEIN POTA"/>
    <property type="match status" value="1"/>
</dbReference>
<evidence type="ECO:0000256" key="2">
    <source>
        <dbReference type="ARBA" id="ARBA00022741"/>
    </source>
</evidence>
<organism evidence="5 6">
    <name type="scientific">Psychrilyobacter piezotolerans</name>
    <dbReference type="NCBI Taxonomy" id="2293438"/>
    <lineage>
        <taxon>Bacteria</taxon>
        <taxon>Fusobacteriati</taxon>
        <taxon>Fusobacteriota</taxon>
        <taxon>Fusobacteriia</taxon>
        <taxon>Fusobacteriales</taxon>
        <taxon>Fusobacteriaceae</taxon>
        <taxon>Psychrilyobacter</taxon>
    </lineage>
</organism>
<keyword evidence="3 5" id="KW-0067">ATP-binding</keyword>
<evidence type="ECO:0000256" key="3">
    <source>
        <dbReference type="ARBA" id="ARBA00022840"/>
    </source>
</evidence>
<dbReference type="RefSeq" id="WP_114640983.1">
    <property type="nucleotide sequence ID" value="NZ_JAACIO010000001.1"/>
</dbReference>
<dbReference type="Gene3D" id="3.40.50.300">
    <property type="entry name" value="P-loop containing nucleotide triphosphate hydrolases"/>
    <property type="match status" value="1"/>
</dbReference>
<name>A0ABX9KLD8_9FUSO</name>
<accession>A0ABX9KLD8</accession>
<dbReference type="SUPFAM" id="SSF52540">
    <property type="entry name" value="P-loop containing nucleoside triphosphate hydrolases"/>
    <property type="match status" value="1"/>
</dbReference>
<evidence type="ECO:0000256" key="1">
    <source>
        <dbReference type="ARBA" id="ARBA00022448"/>
    </source>
</evidence>
<gene>
    <name evidence="5" type="ORF">DYH56_01010</name>
</gene>
<dbReference type="SMART" id="SM00382">
    <property type="entry name" value="AAA"/>
    <property type="match status" value="1"/>
</dbReference>
<keyword evidence="1" id="KW-0813">Transport</keyword>
<keyword evidence="6" id="KW-1185">Reference proteome</keyword>
<dbReference type="InterPro" id="IPR003439">
    <property type="entry name" value="ABC_transporter-like_ATP-bd"/>
</dbReference>
<protein>
    <submittedName>
        <fullName evidence="5">ATP-binding cassette domain-containing protein</fullName>
    </submittedName>
</protein>
<evidence type="ECO:0000313" key="6">
    <source>
        <dbReference type="Proteomes" id="UP000263486"/>
    </source>
</evidence>
<proteinExistence type="predicted"/>
<dbReference type="EMBL" id="QUAJ01000001">
    <property type="protein sequence ID" value="REI43264.1"/>
    <property type="molecule type" value="Genomic_DNA"/>
</dbReference>
<dbReference type="InterPro" id="IPR050093">
    <property type="entry name" value="ABC_SmlMolc_Importer"/>
</dbReference>
<feature type="domain" description="ABC transporter" evidence="4">
    <location>
        <begin position="5"/>
        <end position="202"/>
    </location>
</feature>
<dbReference type="InterPro" id="IPR003593">
    <property type="entry name" value="AAA+_ATPase"/>
</dbReference>
<keyword evidence="2" id="KW-0547">Nucleotide-binding</keyword>
<dbReference type="PANTHER" id="PTHR42781">
    <property type="entry name" value="SPERMIDINE/PUTRESCINE IMPORT ATP-BINDING PROTEIN POTA"/>
    <property type="match status" value="1"/>
</dbReference>
<evidence type="ECO:0000259" key="4">
    <source>
        <dbReference type="PROSITE" id="PS50893"/>
    </source>
</evidence>
<dbReference type="Pfam" id="PF00005">
    <property type="entry name" value="ABC_tran"/>
    <property type="match status" value="1"/>
</dbReference>
<dbReference type="Proteomes" id="UP000263486">
    <property type="component" value="Unassembled WGS sequence"/>
</dbReference>
<comment type="caution">
    <text evidence="5">The sequence shown here is derived from an EMBL/GenBank/DDBJ whole genome shotgun (WGS) entry which is preliminary data.</text>
</comment>
<dbReference type="PROSITE" id="PS50893">
    <property type="entry name" value="ABC_TRANSPORTER_2"/>
    <property type="match status" value="1"/>
</dbReference>
<reference evidence="5 6" key="1">
    <citation type="submission" date="2018-08" db="EMBL/GenBank/DDBJ databases">
        <title>Draft genome sequence of Psychrilyobacter sp. strain SD5 isolated from Black Sea water.</title>
        <authorList>
            <person name="Yadav S."/>
            <person name="Villanueva L."/>
            <person name="Damste J.S.S."/>
        </authorList>
    </citation>
    <scope>NUCLEOTIDE SEQUENCE [LARGE SCALE GENOMIC DNA]</scope>
    <source>
        <strain evidence="5 6">SD5</strain>
    </source>
</reference>
<dbReference type="InterPro" id="IPR027417">
    <property type="entry name" value="P-loop_NTPase"/>
</dbReference>
<sequence length="202" mass="22739">MGKDIKIKNLKKSFNRKGILNIPELTFRNGGISYLLGENGAGKSTLLNILAKIDRDYQGRIDDSFSEEEISLVDANPYMLKGDVYKNIAYPLKIRKRVNIEKRMEDLLEIFNLKALKNKEASKLSSGETQKVAIVRALSFSPKLLMLDEPTANLDKGAKLELIDILKKYNQGGTTIIVVTHDHSFFENLKGEKIVLEKLGVE</sequence>
<dbReference type="GO" id="GO:0005524">
    <property type="term" value="F:ATP binding"/>
    <property type="evidence" value="ECO:0007669"/>
    <property type="project" value="UniProtKB-KW"/>
</dbReference>